<reference evidence="1" key="1">
    <citation type="submission" date="2019-04" db="EMBL/GenBank/DDBJ databases">
        <title>Genome assembly of Zosterops borbonicus 15179.</title>
        <authorList>
            <person name="Leroy T."/>
            <person name="Anselmetti Y."/>
            <person name="Tilak M.-K."/>
            <person name="Nabholz B."/>
        </authorList>
    </citation>
    <scope>NUCLEOTIDE SEQUENCE</scope>
    <source>
        <strain evidence="1">HGM_15179</strain>
        <tissue evidence="1">Muscle</tissue>
    </source>
</reference>
<protein>
    <submittedName>
        <fullName evidence="1">Uncharacterized protein</fullName>
    </submittedName>
</protein>
<comment type="caution">
    <text evidence="1">The sequence shown here is derived from an EMBL/GenBank/DDBJ whole genome shotgun (WGS) entry which is preliminary data.</text>
</comment>
<evidence type="ECO:0000313" key="1">
    <source>
        <dbReference type="EMBL" id="TRZ13914.1"/>
    </source>
</evidence>
<proteinExistence type="predicted"/>
<keyword evidence="2" id="KW-1185">Reference proteome</keyword>
<gene>
    <name evidence="1" type="ORF">HGM15179_013193</name>
</gene>
<dbReference type="EMBL" id="SWJQ01000473">
    <property type="protein sequence ID" value="TRZ13914.1"/>
    <property type="molecule type" value="Genomic_DNA"/>
</dbReference>
<evidence type="ECO:0000313" key="2">
    <source>
        <dbReference type="Proteomes" id="UP000796761"/>
    </source>
</evidence>
<dbReference type="AlphaFoldDB" id="A0A8K1G9J6"/>
<accession>A0A8K1G9J6</accession>
<organism evidence="1 2">
    <name type="scientific">Zosterops borbonicus</name>
    <dbReference type="NCBI Taxonomy" id="364589"/>
    <lineage>
        <taxon>Eukaryota</taxon>
        <taxon>Metazoa</taxon>
        <taxon>Chordata</taxon>
        <taxon>Craniata</taxon>
        <taxon>Vertebrata</taxon>
        <taxon>Euteleostomi</taxon>
        <taxon>Archelosauria</taxon>
        <taxon>Archosauria</taxon>
        <taxon>Dinosauria</taxon>
        <taxon>Saurischia</taxon>
        <taxon>Theropoda</taxon>
        <taxon>Coelurosauria</taxon>
        <taxon>Aves</taxon>
        <taxon>Neognathae</taxon>
        <taxon>Neoaves</taxon>
        <taxon>Telluraves</taxon>
        <taxon>Australaves</taxon>
        <taxon>Passeriformes</taxon>
        <taxon>Sylvioidea</taxon>
        <taxon>Zosteropidae</taxon>
        <taxon>Zosterops</taxon>
    </lineage>
</organism>
<name>A0A8K1G9J6_9PASS</name>
<sequence length="199" mass="22122">MGGAVDIREGRDTTQWDMKKRGKWAQGNFMIFNKYNAEYSNWVGSTPDMSTDFKKNSLHVLVDKNLDMCHQCELAVQKADCVLDGIKRLLLLGSAPPQDFRVNLLHSKSPVGYFPVRKIFPSVISQQITIPSGNIQLLWCEDLSGVDCNVVVCSGVVHSKGFRGISDTALATPPTPLYSQTFGLLRAVFHFFSHSLLSV</sequence>
<dbReference type="Proteomes" id="UP000796761">
    <property type="component" value="Unassembled WGS sequence"/>
</dbReference>